<protein>
    <submittedName>
        <fullName evidence="7">CYFA0S08e03774g1_1</fullName>
    </submittedName>
</protein>
<proteinExistence type="inferred from homology"/>
<dbReference type="GO" id="GO:0016746">
    <property type="term" value="F:acyltransferase activity"/>
    <property type="evidence" value="ECO:0007669"/>
    <property type="project" value="UniProtKB-KW"/>
</dbReference>
<dbReference type="PANTHER" id="PTHR10983:SF16">
    <property type="entry name" value="LYSOCARDIOLIPIN ACYLTRANSFERASE 1"/>
    <property type="match status" value="1"/>
</dbReference>
<accession>A0A061B523</accession>
<evidence type="ECO:0000259" key="6">
    <source>
        <dbReference type="SMART" id="SM00563"/>
    </source>
</evidence>
<dbReference type="EMBL" id="LK052893">
    <property type="protein sequence ID" value="CDR42113.1"/>
    <property type="molecule type" value="Genomic_DNA"/>
</dbReference>
<dbReference type="InterPro" id="IPR002123">
    <property type="entry name" value="Plipid/glycerol_acylTrfase"/>
</dbReference>
<feature type="domain" description="Phospholipid/glycerol acyltransferase" evidence="6">
    <location>
        <begin position="194"/>
        <end position="342"/>
    </location>
</feature>
<keyword evidence="5" id="KW-0472">Membrane</keyword>
<dbReference type="PhylomeDB" id="A0A061B523"/>
<dbReference type="AlphaFoldDB" id="A0A061B523"/>
<dbReference type="Pfam" id="PF16076">
    <property type="entry name" value="Acyltransf_C"/>
    <property type="match status" value="1"/>
</dbReference>
<feature type="transmembrane region" description="Helical" evidence="5">
    <location>
        <begin position="472"/>
        <end position="492"/>
    </location>
</feature>
<keyword evidence="5" id="KW-1133">Transmembrane helix</keyword>
<evidence type="ECO:0000256" key="4">
    <source>
        <dbReference type="SAM" id="MobiDB-lite"/>
    </source>
</evidence>
<feature type="transmembrane region" description="Helical" evidence="5">
    <location>
        <begin position="100"/>
        <end position="128"/>
    </location>
</feature>
<dbReference type="SUPFAM" id="SSF69593">
    <property type="entry name" value="Glycerol-3-phosphate (1)-acyltransferase"/>
    <property type="match status" value="1"/>
</dbReference>
<evidence type="ECO:0000256" key="3">
    <source>
        <dbReference type="ARBA" id="ARBA00023315"/>
    </source>
</evidence>
<evidence type="ECO:0000256" key="2">
    <source>
        <dbReference type="ARBA" id="ARBA00022679"/>
    </source>
</evidence>
<keyword evidence="3" id="KW-0012">Acyltransferase</keyword>
<feature type="region of interest" description="Disordered" evidence="4">
    <location>
        <begin position="270"/>
        <end position="289"/>
    </location>
</feature>
<keyword evidence="5" id="KW-0812">Transmembrane</keyword>
<sequence>MDRARQQTQQLCMEQLHVQQGNVRTQRPTGTVTCDRRQVNPQCSYMRENLRIPRMHLISTQVLFCHPTHSSFRIINQKIGVLNASSSTIMLRLTIGVFKTALVVVFFTAGVLSVVFSQCVGLMVSLLLYGSFNSEISQAWISHTKKSFICVLTAVLSFASRKPITIRLTSPNLDKDRLLTYTDGTISTVLAQHAVFIGNHQIYTDWAYVWWLTYTAKMAGFIYILLKAELSKIPLLGFGMKTYDFIFLTRKWAVDKLTMALHLSRIDANARGKGPASGAVPDANGDWPKGNDPSRSWPYQMLIFPEGTNLSANTRSKTEAYAAKVERTPFKHVLLPKTTGLRYTLLKLRGTVEEVYDLTIGYSGVRPDEYGQDIYGLWSVFLLGNSPEFVDIDIRVINIEDIPLGKLEYDDPEEEEKDKKIFEDWLFDVWQKKDNLMDKYYASGSFAQAHKQITARATTTLNMEFSDILQTFAVPAILMILARLLYVIYSIFYNPPACAVPVSVPDPSLDPSVIFGQ</sequence>
<dbReference type="GO" id="GO:0005783">
    <property type="term" value="C:endoplasmic reticulum"/>
    <property type="evidence" value="ECO:0007669"/>
    <property type="project" value="TreeGrafter"/>
</dbReference>
<evidence type="ECO:0000256" key="5">
    <source>
        <dbReference type="SAM" id="Phobius"/>
    </source>
</evidence>
<dbReference type="VEuPathDB" id="FungiDB:BON22_4180"/>
<name>A0A061B523_CYBFA</name>
<comment type="similarity">
    <text evidence="1">Belongs to the 1-acyl-sn-glycerol-3-phosphate acyltransferase family.</text>
</comment>
<reference evidence="7" key="1">
    <citation type="journal article" date="2014" name="Genome Announc.">
        <title>Genome sequence of the yeast Cyberlindnera fabianii (Hansenula fabianii).</title>
        <authorList>
            <person name="Freel K.C."/>
            <person name="Sarilar V."/>
            <person name="Neuveglise C."/>
            <person name="Devillers H."/>
            <person name="Friedrich A."/>
            <person name="Schacherer J."/>
        </authorList>
    </citation>
    <scope>NUCLEOTIDE SEQUENCE</scope>
    <source>
        <strain evidence="7">YJS4271</strain>
    </source>
</reference>
<keyword evidence="2" id="KW-0808">Transferase</keyword>
<dbReference type="OrthoDB" id="189226at2759"/>
<dbReference type="PANTHER" id="PTHR10983">
    <property type="entry name" value="1-ACYLGLYCEROL-3-PHOSPHATE ACYLTRANSFERASE-RELATED"/>
    <property type="match status" value="1"/>
</dbReference>
<dbReference type="SMART" id="SM00563">
    <property type="entry name" value="PlsC"/>
    <property type="match status" value="1"/>
</dbReference>
<dbReference type="InterPro" id="IPR032098">
    <property type="entry name" value="Acyltransf_C"/>
</dbReference>
<dbReference type="CDD" id="cd07990">
    <property type="entry name" value="LPLAT_LCLAT1-like"/>
    <property type="match status" value="1"/>
</dbReference>
<gene>
    <name evidence="7" type="ORF">CYFA0S_08e03774g</name>
</gene>
<dbReference type="Pfam" id="PF01553">
    <property type="entry name" value="Acyltransferase"/>
    <property type="match status" value="1"/>
</dbReference>
<dbReference type="GO" id="GO:0036149">
    <property type="term" value="P:phosphatidylinositol acyl-chain remodeling"/>
    <property type="evidence" value="ECO:0007669"/>
    <property type="project" value="TreeGrafter"/>
</dbReference>
<evidence type="ECO:0000313" key="7">
    <source>
        <dbReference type="EMBL" id="CDR42113.1"/>
    </source>
</evidence>
<organism evidence="7">
    <name type="scientific">Cyberlindnera fabianii</name>
    <name type="common">Yeast</name>
    <name type="synonym">Hansenula fabianii</name>
    <dbReference type="NCBI Taxonomy" id="36022"/>
    <lineage>
        <taxon>Eukaryota</taxon>
        <taxon>Fungi</taxon>
        <taxon>Dikarya</taxon>
        <taxon>Ascomycota</taxon>
        <taxon>Saccharomycotina</taxon>
        <taxon>Saccharomycetes</taxon>
        <taxon>Phaffomycetales</taxon>
        <taxon>Phaffomycetaceae</taxon>
        <taxon>Cyberlindnera</taxon>
    </lineage>
</organism>
<evidence type="ECO:0000256" key="1">
    <source>
        <dbReference type="ARBA" id="ARBA00008655"/>
    </source>
</evidence>